<dbReference type="Bgee" id="ENSRNOG00000060693">
    <property type="expression patterns" value="Expressed in testis and 19 other cell types or tissues"/>
</dbReference>
<evidence type="ECO:0000259" key="6">
    <source>
        <dbReference type="Pfam" id="PF22851"/>
    </source>
</evidence>
<dbReference type="InterPro" id="IPR053871">
    <property type="entry name" value="CATSPERG_beta-prop"/>
</dbReference>
<dbReference type="InterPro" id="IPR053872">
    <property type="entry name" value="CATSPERG_N"/>
</dbReference>
<dbReference type="OrthoDB" id="9949093at2759"/>
<dbReference type="PANTHER" id="PTHR14327:SF1">
    <property type="entry name" value="CATION CHANNEL SPERM-ASSOCIATED AUXILIARY SUBUNIT GAMMA"/>
    <property type="match status" value="1"/>
</dbReference>
<dbReference type="InterPro" id="IPR053873">
    <property type="entry name" value="CATSPERG_C"/>
</dbReference>
<name>A0A0G2K5S0_RAT</name>
<feature type="domain" description="CATSPERG N-terminal" evidence="4">
    <location>
        <begin position="92"/>
        <end position="257"/>
    </location>
</feature>
<dbReference type="PaxDb" id="10116-ENSRNOP00000041195"/>
<evidence type="ECO:0000259" key="4">
    <source>
        <dbReference type="Pfam" id="PF22840"/>
    </source>
</evidence>
<dbReference type="FunCoup" id="A0A0G2K5S0">
    <property type="interactions" value="127"/>
</dbReference>
<dbReference type="InterPro" id="IPR053874">
    <property type="entry name" value="CATSPERG_Ig-like"/>
</dbReference>
<feature type="transmembrane region" description="Helical" evidence="2">
    <location>
        <begin position="1119"/>
        <end position="1143"/>
    </location>
</feature>
<dbReference type="RGD" id="1310942">
    <property type="gene designation" value="Catsperg"/>
</dbReference>
<evidence type="ECO:0000259" key="3">
    <source>
        <dbReference type="Pfam" id="PF15064"/>
    </source>
</evidence>
<evidence type="ECO:0000256" key="1">
    <source>
        <dbReference type="SAM" id="MobiDB-lite"/>
    </source>
</evidence>
<gene>
    <name evidence="7 9" type="primary">Catsperg</name>
    <name evidence="9" type="synonym">Catsperg1</name>
</gene>
<reference evidence="7" key="2">
    <citation type="submission" date="2025-08" db="UniProtKB">
        <authorList>
            <consortium name="Ensembl"/>
        </authorList>
    </citation>
    <scope>IDENTIFICATION</scope>
    <source>
        <strain evidence="7">Brown Norway</strain>
    </source>
</reference>
<dbReference type="CTD" id="57828"/>
<dbReference type="Pfam" id="PF22840">
    <property type="entry name" value="CATSPERG_NTD"/>
    <property type="match status" value="1"/>
</dbReference>
<dbReference type="Pfam" id="PF22851">
    <property type="entry name" value="CATSPERG_Ig-like"/>
    <property type="match status" value="1"/>
</dbReference>
<evidence type="ECO:0000313" key="7">
    <source>
        <dbReference type="Ensembl" id="ENSRNOP00000073534.2"/>
    </source>
</evidence>
<feature type="domain" description="CATSPERG C-terminal" evidence="5">
    <location>
        <begin position="954"/>
        <end position="1155"/>
    </location>
</feature>
<dbReference type="Pfam" id="PF22846">
    <property type="entry name" value="CATSPERG_C"/>
    <property type="match status" value="1"/>
</dbReference>
<dbReference type="GeneID" id="292767"/>
<dbReference type="AGR" id="RGD:1310942"/>
<evidence type="ECO:0000313" key="8">
    <source>
        <dbReference type="Proteomes" id="UP000002494"/>
    </source>
</evidence>
<dbReference type="OMA" id="WRWWKNR"/>
<feature type="domain" description="CATSPERG beta-propeller" evidence="3">
    <location>
        <begin position="261"/>
        <end position="698"/>
    </location>
</feature>
<feature type="domain" description="CATSPERG Ig-like" evidence="6">
    <location>
        <begin position="803"/>
        <end position="928"/>
    </location>
</feature>
<organism evidence="7 8">
    <name type="scientific">Rattus norvegicus</name>
    <name type="common">Rat</name>
    <dbReference type="NCBI Taxonomy" id="10116"/>
    <lineage>
        <taxon>Eukaryota</taxon>
        <taxon>Metazoa</taxon>
        <taxon>Chordata</taxon>
        <taxon>Craniata</taxon>
        <taxon>Vertebrata</taxon>
        <taxon>Euteleostomi</taxon>
        <taxon>Mammalia</taxon>
        <taxon>Eutheria</taxon>
        <taxon>Euarchontoglires</taxon>
        <taxon>Glires</taxon>
        <taxon>Rodentia</taxon>
        <taxon>Myomorpha</taxon>
        <taxon>Muroidea</taxon>
        <taxon>Muridae</taxon>
        <taxon>Murinae</taxon>
        <taxon>Rattus</taxon>
    </lineage>
</organism>
<feature type="region of interest" description="Disordered" evidence="1">
    <location>
        <begin position="1178"/>
        <end position="1202"/>
    </location>
</feature>
<dbReference type="GO" id="GO:0031514">
    <property type="term" value="C:motile cilium"/>
    <property type="evidence" value="ECO:0000318"/>
    <property type="project" value="GO_Central"/>
</dbReference>
<dbReference type="AlphaFoldDB" id="A0A0G2K5S0"/>
<accession>A0A0G2K5S0</accession>
<reference evidence="7" key="3">
    <citation type="submission" date="2025-09" db="UniProtKB">
        <authorList>
            <consortium name="Ensembl"/>
        </authorList>
    </citation>
    <scope>IDENTIFICATION</scope>
    <source>
        <strain evidence="7">Brown Norway</strain>
    </source>
</reference>
<evidence type="ECO:0000256" key="2">
    <source>
        <dbReference type="SAM" id="Phobius"/>
    </source>
</evidence>
<dbReference type="Reactome" id="R-RNO-1300642">
    <property type="pathway name" value="Sperm Motility And Taxes"/>
</dbReference>
<dbReference type="Proteomes" id="UP000002494">
    <property type="component" value="Chromosome 1"/>
</dbReference>
<dbReference type="InParanoid" id="A0A0G2K5S0"/>
<evidence type="ECO:0000259" key="5">
    <source>
        <dbReference type="Pfam" id="PF22846"/>
    </source>
</evidence>
<dbReference type="SMR" id="A0A0G2K5S0"/>
<dbReference type="Pfam" id="PF15064">
    <property type="entry name" value="CATSPERG_beta-prop"/>
    <property type="match status" value="1"/>
</dbReference>
<sequence>METRAPHRRASRKVEVQAAILGAGQRGRTGAAKQRLTGFNQVTGSSYMVFWPAMSPVSPVWPRKPNLCAFWVLRLVLLLSLKSRTEGTLQNCHWLVVLNKFENVGFHLSKDRFLEHQPVDTVSEVFSKLVDSPVDPQEKYLSFPYYLQINFTCPGEVRVYSDSEVLARKGHLLGMKPMIQIDYIHSVNFYRWKPENLQILLEAAPMLSRAGDCHAEAMCILNWYTPMPLKNGSVVASVEVYTNGIGPFIPRKRFFVNMNGFLRKDASGAPVFTVGYESLSLKPSHFRLSKSRPLWYTMDHTPVFILGGFDNEKAILLSDSNFHDFVLLELSIDSCWVGSYYCPILGFSATIHDAIATESTLFIRQNQLVYYFTGTYTTLFDKSRGSRGWVRVLSSECIKKLCPVFVGGNGSEYILALTTGKNEGYIHIGTITDGLVSFQMVPDGWSICEKLPGLNCTIEWAVYIADERNLLLLVKTDSVQFYLVNFNLELKTLHILYKIPEFIPEAQNLDFLVLLGTETYTDTPMIPQGLYFNTLNNVLYIWGNFILQSYNREHFIFLADFPKESTIKYMLNSYKGHITFVTEDEEIWYFLEGGYDVYRIVPSQGWNTYFNLQKLEKSPLYSNDETLVSLFYEKNHLYELVYLFDNGKERLVRRFLPVGKLMEYDLPKPFKIGSQRENKIISFEYICPFKEIHLLDVPQKQHVERKESYLALPPLVSESSGFHNNYTLAVYQGLVYYLLWLHAKYNKPYADPVHDPTWRWWQHKIVYKDYYFYLFSNRLTAEGMYINMNAYQKLYNLSSDYSMADFVFLDKGNWFSITAALLSHQDTFTSADSPGAGLEVDRKLAVSVILADPECLSSSVTQEIHLNRNLLLFKIKITDKRKCSEQGITGRNLKKTSMLIKVLGASGKCFQATTLDTIIRGFLMTKIFIGCPPGKRLAFDVSYTVMHSQKINKHYLDCVVKDPEMPCFLFRDLFQPFFLVQDLVTGDSGSFLGSYVLKVVGGGRTEETIKDYTEEEIFRYNSPLDTTKSLIWKTKAERTTSDNKFYIMSHKSPGIEWLCSENSPCYDIIPTDIFPPEFFFKLLVSNRGVDDSTYCDYQLTFIVHIHGLPLSSKRSSFTFVVSSTIFLGLVVLYILFCLLWPHISRAWASLRWRINNIMASESYFTYATSTAGFSLQSHSSEESFKGPPRVDSKEGNVQAKKA</sequence>
<dbReference type="InterPro" id="IPR028246">
    <property type="entry name" value="CATSPERG"/>
</dbReference>
<dbReference type="GO" id="GO:0097228">
    <property type="term" value="C:sperm principal piece"/>
    <property type="evidence" value="ECO:0007669"/>
    <property type="project" value="InterPro"/>
</dbReference>
<keyword evidence="2" id="KW-1133">Transmembrane helix</keyword>
<evidence type="ECO:0000313" key="9">
    <source>
        <dbReference type="RGD" id="1310942"/>
    </source>
</evidence>
<protein>
    <submittedName>
        <fullName evidence="7">Cation channel sperm associated auxiliary subunit gamma</fullName>
    </submittedName>
</protein>
<proteinExistence type="predicted"/>
<feature type="compositionally biased region" description="Basic and acidic residues" evidence="1">
    <location>
        <begin position="1179"/>
        <end position="1194"/>
    </location>
</feature>
<keyword evidence="2" id="KW-0472">Membrane</keyword>
<dbReference type="Ensembl" id="ENSRNOT00000087411.3">
    <property type="protein sequence ID" value="ENSRNOP00000073534.2"/>
    <property type="gene ID" value="ENSRNOG00000060693.3"/>
</dbReference>
<dbReference type="RefSeq" id="XP_063139547.1">
    <property type="nucleotide sequence ID" value="XM_063283477.1"/>
</dbReference>
<reference evidence="7" key="1">
    <citation type="submission" date="2024-01" db="EMBL/GenBank/DDBJ databases">
        <title>GRCr8: a new rat reference genome assembly contstructed from accurate long reads and long range scaffolding.</title>
        <authorList>
            <person name="Doris P.A."/>
            <person name="Kalbfleisch T."/>
            <person name="Li K."/>
            <person name="Howe K."/>
            <person name="Wood J."/>
        </authorList>
    </citation>
    <scope>NUCLEOTIDE SEQUENCE [LARGE SCALE GENOMIC DNA]</scope>
    <source>
        <strain evidence="7">Brown Norway</strain>
    </source>
</reference>
<dbReference type="eggNOG" id="ENOG502QWAR">
    <property type="taxonomic scope" value="Eukaryota"/>
</dbReference>
<dbReference type="GeneTree" id="ENSGT00390000014139"/>
<keyword evidence="8" id="KW-1185">Reference proteome</keyword>
<keyword evidence="2" id="KW-0812">Transmembrane</keyword>
<dbReference type="GO" id="GO:0036128">
    <property type="term" value="C:CatSper complex"/>
    <property type="evidence" value="ECO:0000318"/>
    <property type="project" value="GO_Central"/>
</dbReference>
<dbReference type="PANTHER" id="PTHR14327">
    <property type="entry name" value="CATION CHANNEL SPERM-ASSOCIATED PROTEIN SUBUNIT GAMMA"/>
    <property type="match status" value="1"/>
</dbReference>
<dbReference type="STRING" id="10116.ENSRNOP00000073534"/>